<organism evidence="1">
    <name type="scientific">bioreactor metagenome</name>
    <dbReference type="NCBI Taxonomy" id="1076179"/>
    <lineage>
        <taxon>unclassified sequences</taxon>
        <taxon>metagenomes</taxon>
        <taxon>ecological metagenomes</taxon>
    </lineage>
</organism>
<protein>
    <submittedName>
        <fullName evidence="1">Uncharacterized protein</fullName>
    </submittedName>
</protein>
<name>A0A645HTP3_9ZZZZ</name>
<dbReference type="AlphaFoldDB" id="A0A645HTP3"/>
<evidence type="ECO:0000313" key="1">
    <source>
        <dbReference type="EMBL" id="MPN42337.1"/>
    </source>
</evidence>
<reference evidence="1" key="1">
    <citation type="submission" date="2019-08" db="EMBL/GenBank/DDBJ databases">
        <authorList>
            <person name="Kucharzyk K."/>
            <person name="Murdoch R.W."/>
            <person name="Higgins S."/>
            <person name="Loffler F."/>
        </authorList>
    </citation>
    <scope>NUCLEOTIDE SEQUENCE</scope>
</reference>
<proteinExistence type="predicted"/>
<gene>
    <name evidence="1" type="ORF">SDC9_189894</name>
</gene>
<dbReference type="EMBL" id="VSSQ01100023">
    <property type="protein sequence ID" value="MPN42337.1"/>
    <property type="molecule type" value="Genomic_DNA"/>
</dbReference>
<accession>A0A645HTP3</accession>
<comment type="caution">
    <text evidence="1">The sequence shown here is derived from an EMBL/GenBank/DDBJ whole genome shotgun (WGS) entry which is preliminary data.</text>
</comment>
<sequence length="72" mass="7106">MSSGREGSGRQAEVGADAAGHGLGGGVAKLIAGLVALEVKAPVGTGDRQEIPAVFPLAGEHHALIQQLPRAG</sequence>